<protein>
    <submittedName>
        <fullName evidence="2">Uncharacterized protein</fullName>
    </submittedName>
</protein>
<proteinExistence type="predicted"/>
<accession>A0A0H2MI61</accession>
<gene>
    <name evidence="2" type="ORF">WH96_06340</name>
</gene>
<dbReference type="STRING" id="1489064.WH96_06340"/>
<evidence type="ECO:0000256" key="1">
    <source>
        <dbReference type="SAM" id="MobiDB-lite"/>
    </source>
</evidence>
<dbReference type="EMBL" id="LAQL01000003">
    <property type="protein sequence ID" value="KLN61891.1"/>
    <property type="molecule type" value="Genomic_DNA"/>
</dbReference>
<name>A0A0H2MI61_9PROT</name>
<evidence type="ECO:0000313" key="3">
    <source>
        <dbReference type="Proteomes" id="UP000035444"/>
    </source>
</evidence>
<comment type="caution">
    <text evidence="2">The sequence shown here is derived from an EMBL/GenBank/DDBJ whole genome shotgun (WGS) entry which is preliminary data.</text>
</comment>
<feature type="region of interest" description="Disordered" evidence="1">
    <location>
        <begin position="13"/>
        <end position="35"/>
    </location>
</feature>
<dbReference type="Proteomes" id="UP000035444">
    <property type="component" value="Unassembled WGS sequence"/>
</dbReference>
<dbReference type="AlphaFoldDB" id="A0A0H2MI61"/>
<organism evidence="2 3">
    <name type="scientific">Kiloniella spongiae</name>
    <dbReference type="NCBI Taxonomy" id="1489064"/>
    <lineage>
        <taxon>Bacteria</taxon>
        <taxon>Pseudomonadati</taxon>
        <taxon>Pseudomonadota</taxon>
        <taxon>Alphaproteobacteria</taxon>
        <taxon>Rhodospirillales</taxon>
        <taxon>Kiloniellaceae</taxon>
        <taxon>Kiloniella</taxon>
    </lineage>
</organism>
<evidence type="ECO:0000313" key="2">
    <source>
        <dbReference type="EMBL" id="KLN61891.1"/>
    </source>
</evidence>
<dbReference type="RefSeq" id="WP_047763228.1">
    <property type="nucleotide sequence ID" value="NZ_LAQL01000003.1"/>
</dbReference>
<keyword evidence="3" id="KW-1185">Reference proteome</keyword>
<reference evidence="2 3" key="1">
    <citation type="submission" date="2015-03" db="EMBL/GenBank/DDBJ databases">
        <title>Genome Sequence of Kiloniella spongiae MEBiC09566, isolated from a marine sponge.</title>
        <authorList>
            <person name="Shao Z."/>
            <person name="Wang L."/>
            <person name="Li X."/>
        </authorList>
    </citation>
    <scope>NUCLEOTIDE SEQUENCE [LARGE SCALE GENOMIC DNA]</scope>
    <source>
        <strain evidence="2 3">MEBiC09566</strain>
    </source>
</reference>
<sequence>MGFLENKFNKDITGVNKDSKERPIRGNELYNGRYGTLPLPTTEPVNAEQYYRFLNYNPEDGAGDIGNIFAMVIQGTLSMKLKKLLVSCCQEIKKENPIKDLMMHKMLYGMRWEVIF</sequence>